<keyword evidence="3" id="KW-1185">Reference proteome</keyword>
<sequence>MRSILIIILCFFSGQLFAQEINQFDAQGERHGKWTKNYDNSKILRYEGEFNHGKETGTFKFYKNVDGKAVLAVTREFVTNSEVVHVTFYDTNKNIVSKGGMKDKIQVGKWVYYHKGGGLVMMEEFYNDNGKLEGEKKTYYKNGVIAEKANFKDGVLDGVSEWFSEKGVLIRLFNYTNGALEGPSKSYDSDGKIKMEGVYRNDLKHGIWKFYENGKLVREKDFTKRSKNPYKNKNK</sequence>
<keyword evidence="1" id="KW-0732">Signal</keyword>
<dbReference type="Proteomes" id="UP000198846">
    <property type="component" value="Unassembled WGS sequence"/>
</dbReference>
<accession>A0A1H3VE40</accession>
<dbReference type="SUPFAM" id="SSF82185">
    <property type="entry name" value="Histone H3 K4-specific methyltransferase SET7/9 N-terminal domain"/>
    <property type="match status" value="1"/>
</dbReference>
<dbReference type="GO" id="GO:0003682">
    <property type="term" value="F:chromatin binding"/>
    <property type="evidence" value="ECO:0007669"/>
    <property type="project" value="TreeGrafter"/>
</dbReference>
<dbReference type="AlphaFoldDB" id="A0A1H3VE40"/>
<gene>
    <name evidence="2" type="ORF">SAMN04487990_10177</name>
</gene>
<dbReference type="STRING" id="283786.SAMN04487990_10177"/>
<dbReference type="InterPro" id="IPR011652">
    <property type="entry name" value="MORN_2"/>
</dbReference>
<dbReference type="GO" id="GO:0070828">
    <property type="term" value="P:heterochromatin organization"/>
    <property type="evidence" value="ECO:0007669"/>
    <property type="project" value="TreeGrafter"/>
</dbReference>
<dbReference type="GO" id="GO:0005694">
    <property type="term" value="C:chromosome"/>
    <property type="evidence" value="ECO:0007669"/>
    <property type="project" value="TreeGrafter"/>
</dbReference>
<evidence type="ECO:0000313" key="3">
    <source>
        <dbReference type="Proteomes" id="UP000198846"/>
    </source>
</evidence>
<evidence type="ECO:0000313" key="2">
    <source>
        <dbReference type="EMBL" id="SDZ73066.1"/>
    </source>
</evidence>
<dbReference type="Gene3D" id="3.90.930.1">
    <property type="match status" value="1"/>
</dbReference>
<dbReference type="PANTHER" id="PTHR46820:SF1">
    <property type="entry name" value="HISTONE-LYSINE N-METHYLTRANSFERASE SETD7"/>
    <property type="match status" value="1"/>
</dbReference>
<evidence type="ECO:0000256" key="1">
    <source>
        <dbReference type="SAM" id="SignalP"/>
    </source>
</evidence>
<feature type="chain" id="PRO_5011592921" evidence="1">
    <location>
        <begin position="19"/>
        <end position="235"/>
    </location>
</feature>
<dbReference type="EMBL" id="FNQK01000001">
    <property type="protein sequence ID" value="SDZ73066.1"/>
    <property type="molecule type" value="Genomic_DNA"/>
</dbReference>
<dbReference type="PANTHER" id="PTHR46820">
    <property type="entry name" value="HISTONE-LYSINE N-METHYLTRANSFERASE SETD7"/>
    <property type="match status" value="1"/>
</dbReference>
<name>A0A1H3VE40_BIZPA</name>
<protein>
    <submittedName>
        <fullName evidence="2">Antitoxin component YwqK of the YwqJK toxin-antitoxin module</fullName>
    </submittedName>
</protein>
<proteinExistence type="predicted"/>
<feature type="signal peptide" evidence="1">
    <location>
        <begin position="1"/>
        <end position="18"/>
    </location>
</feature>
<dbReference type="RefSeq" id="WP_092131024.1">
    <property type="nucleotide sequence ID" value="NZ_FNQK01000001.1"/>
</dbReference>
<dbReference type="OrthoDB" id="9785122at2"/>
<dbReference type="Pfam" id="PF07661">
    <property type="entry name" value="MORN_2"/>
    <property type="match status" value="4"/>
</dbReference>
<organism evidence="2 3">
    <name type="scientific">Bizionia paragorgiae</name>
    <dbReference type="NCBI Taxonomy" id="283786"/>
    <lineage>
        <taxon>Bacteria</taxon>
        <taxon>Pseudomonadati</taxon>
        <taxon>Bacteroidota</taxon>
        <taxon>Flavobacteriia</taxon>
        <taxon>Flavobacteriales</taxon>
        <taxon>Flavobacteriaceae</taxon>
        <taxon>Bizionia</taxon>
    </lineage>
</organism>
<reference evidence="2 3" key="1">
    <citation type="submission" date="2016-10" db="EMBL/GenBank/DDBJ databases">
        <authorList>
            <person name="de Groot N.N."/>
        </authorList>
    </citation>
    <scope>NUCLEOTIDE SEQUENCE [LARGE SCALE GENOMIC DNA]</scope>
    <source>
        <strain evidence="2 3">DSM 23842</strain>
    </source>
</reference>